<dbReference type="GO" id="GO:0009252">
    <property type="term" value="P:peptidoglycan biosynthetic process"/>
    <property type="evidence" value="ECO:0007669"/>
    <property type="project" value="UniProtKB-KW"/>
</dbReference>
<dbReference type="InterPro" id="IPR001967">
    <property type="entry name" value="Peptidase_S11_N"/>
</dbReference>
<evidence type="ECO:0000256" key="6">
    <source>
        <dbReference type="ARBA" id="ARBA00023316"/>
    </source>
</evidence>
<dbReference type="Gene3D" id="3.40.710.10">
    <property type="entry name" value="DD-peptidase/beta-lactamase superfamily"/>
    <property type="match status" value="1"/>
</dbReference>
<dbReference type="GO" id="GO:0071555">
    <property type="term" value="P:cell wall organization"/>
    <property type="evidence" value="ECO:0007669"/>
    <property type="project" value="UniProtKB-KW"/>
</dbReference>
<feature type="chain" id="PRO_5043041305" description="Peptidase S11 D-alanyl-D-alanine carboxypeptidase A N-terminal domain-containing protein" evidence="10">
    <location>
        <begin position="27"/>
        <end position="300"/>
    </location>
</feature>
<dbReference type="AlphaFoldDB" id="A0AAN1SXQ4"/>
<evidence type="ECO:0000256" key="4">
    <source>
        <dbReference type="ARBA" id="ARBA00022960"/>
    </source>
</evidence>
<dbReference type="Pfam" id="PF00768">
    <property type="entry name" value="Peptidase_S11"/>
    <property type="match status" value="1"/>
</dbReference>
<evidence type="ECO:0000313" key="13">
    <source>
        <dbReference type="Proteomes" id="UP001319121"/>
    </source>
</evidence>
<gene>
    <name evidence="12" type="ORF">FGKAn22_05530</name>
</gene>
<dbReference type="GO" id="GO:0009002">
    <property type="term" value="F:serine-type D-Ala-D-Ala carboxypeptidase activity"/>
    <property type="evidence" value="ECO:0007669"/>
    <property type="project" value="InterPro"/>
</dbReference>
<reference evidence="12 13" key="1">
    <citation type="submission" date="2019-03" db="EMBL/GenBank/DDBJ databases">
        <title>Complete genome sequence of Ferrigenium kumadai strain An22, a microaerophilic iron-oxidizing bacterium isolated from a paddy field soil.</title>
        <authorList>
            <person name="Watanabe T."/>
            <person name="Asakawa S."/>
        </authorList>
    </citation>
    <scope>NUCLEOTIDE SEQUENCE [LARGE SCALE GENOMIC DNA]</scope>
    <source>
        <strain evidence="12 13">An22</strain>
    </source>
</reference>
<dbReference type="EMBL" id="AP019536">
    <property type="protein sequence ID" value="BBI98860.1"/>
    <property type="molecule type" value="Genomic_DNA"/>
</dbReference>
<dbReference type="PRINTS" id="PR00725">
    <property type="entry name" value="DADACBPTASE1"/>
</dbReference>
<proteinExistence type="inferred from homology"/>
<feature type="active site" evidence="7">
    <location>
        <position position="137"/>
    </location>
</feature>
<keyword evidence="5" id="KW-0573">Peptidoglycan synthesis</keyword>
<evidence type="ECO:0000313" key="12">
    <source>
        <dbReference type="EMBL" id="BBI98860.1"/>
    </source>
</evidence>
<keyword evidence="2 10" id="KW-0732">Signal</keyword>
<evidence type="ECO:0000256" key="3">
    <source>
        <dbReference type="ARBA" id="ARBA00022801"/>
    </source>
</evidence>
<sequence>MWLKGLHMKKVLLTGLLVGYTLAAQAGDYGTVKSEGARYAPVFKVNSTPKLHSSIALIYDQQTQTPLYTKKPDALAPIASITKLMTAMVVLDAHQSLDDEISIDVADIDTLKGTHSRLRIGMTFTRSELLKLALMASENRAASALARSYPGGRDAAVAAMNAKARELGMYNTRFLDPTGLNSDNVSTARDLVKMVAAAHNYSLIHQYTTTASHTVDGWGGRDLRFNNTNPLVRNAKWEIGVSKTGFINEAGRCLVMEAKINQRPVIIVLLDSWGKSTRIGDANRIKKWMESSIARTTRRG</sequence>
<organism evidence="12 13">
    <name type="scientific">Ferrigenium kumadai</name>
    <dbReference type="NCBI Taxonomy" id="1682490"/>
    <lineage>
        <taxon>Bacteria</taxon>
        <taxon>Pseudomonadati</taxon>
        <taxon>Pseudomonadota</taxon>
        <taxon>Betaproteobacteria</taxon>
        <taxon>Nitrosomonadales</taxon>
        <taxon>Gallionellaceae</taxon>
        <taxon>Ferrigenium</taxon>
    </lineage>
</organism>
<evidence type="ECO:0000256" key="10">
    <source>
        <dbReference type="SAM" id="SignalP"/>
    </source>
</evidence>
<comment type="similarity">
    <text evidence="1 9">Belongs to the peptidase S11 family.</text>
</comment>
<evidence type="ECO:0000256" key="7">
    <source>
        <dbReference type="PIRSR" id="PIRSR618044-1"/>
    </source>
</evidence>
<name>A0AAN1SXQ4_9PROT</name>
<feature type="domain" description="Peptidase S11 D-alanyl-D-alanine carboxypeptidase A N-terminal" evidence="11">
    <location>
        <begin position="46"/>
        <end position="271"/>
    </location>
</feature>
<dbReference type="InterPro" id="IPR018044">
    <property type="entry name" value="Peptidase_S11"/>
</dbReference>
<dbReference type="SUPFAM" id="SSF56601">
    <property type="entry name" value="beta-lactamase/transpeptidase-like"/>
    <property type="match status" value="1"/>
</dbReference>
<protein>
    <recommendedName>
        <fullName evidence="11">Peptidase S11 D-alanyl-D-alanine carboxypeptidase A N-terminal domain-containing protein</fullName>
    </recommendedName>
</protein>
<dbReference type="PANTHER" id="PTHR21581">
    <property type="entry name" value="D-ALANYL-D-ALANINE CARBOXYPEPTIDASE"/>
    <property type="match status" value="1"/>
</dbReference>
<dbReference type="GO" id="GO:0008360">
    <property type="term" value="P:regulation of cell shape"/>
    <property type="evidence" value="ECO:0007669"/>
    <property type="project" value="UniProtKB-KW"/>
</dbReference>
<dbReference type="KEGG" id="fku:FGKAn22_05530"/>
<keyword evidence="6" id="KW-0961">Cell wall biogenesis/degradation</keyword>
<evidence type="ECO:0000256" key="8">
    <source>
        <dbReference type="PIRSR" id="PIRSR618044-2"/>
    </source>
</evidence>
<dbReference type="PANTHER" id="PTHR21581:SF26">
    <property type="entry name" value="D-ALANYL-D-ALANINE ENDOPEPTIDASE"/>
    <property type="match status" value="1"/>
</dbReference>
<evidence type="ECO:0000256" key="2">
    <source>
        <dbReference type="ARBA" id="ARBA00022729"/>
    </source>
</evidence>
<feature type="binding site" evidence="8">
    <location>
        <position position="243"/>
    </location>
    <ligand>
        <name>substrate</name>
    </ligand>
</feature>
<accession>A0AAN1SXQ4</accession>
<dbReference type="GO" id="GO:0006508">
    <property type="term" value="P:proteolysis"/>
    <property type="evidence" value="ECO:0007669"/>
    <property type="project" value="InterPro"/>
</dbReference>
<feature type="active site" description="Acyl-ester intermediate" evidence="7">
    <location>
        <position position="80"/>
    </location>
</feature>
<evidence type="ECO:0000256" key="9">
    <source>
        <dbReference type="RuleBase" id="RU004016"/>
    </source>
</evidence>
<keyword evidence="3" id="KW-0378">Hydrolase</keyword>
<feature type="signal peptide" evidence="10">
    <location>
        <begin position="1"/>
        <end position="26"/>
    </location>
</feature>
<evidence type="ECO:0000256" key="1">
    <source>
        <dbReference type="ARBA" id="ARBA00007164"/>
    </source>
</evidence>
<dbReference type="NCBIfam" id="NF008668">
    <property type="entry name" value="PRK11669.1"/>
    <property type="match status" value="1"/>
</dbReference>
<keyword evidence="13" id="KW-1185">Reference proteome</keyword>
<keyword evidence="4" id="KW-0133">Cell shape</keyword>
<dbReference type="Proteomes" id="UP001319121">
    <property type="component" value="Chromosome"/>
</dbReference>
<dbReference type="InterPro" id="IPR012338">
    <property type="entry name" value="Beta-lactam/transpept-like"/>
</dbReference>
<evidence type="ECO:0000259" key="11">
    <source>
        <dbReference type="Pfam" id="PF00768"/>
    </source>
</evidence>
<evidence type="ECO:0000256" key="5">
    <source>
        <dbReference type="ARBA" id="ARBA00022984"/>
    </source>
</evidence>
<feature type="active site" description="Proton acceptor" evidence="7">
    <location>
        <position position="83"/>
    </location>
</feature>